<evidence type="ECO:0000256" key="1">
    <source>
        <dbReference type="SAM" id="Phobius"/>
    </source>
</evidence>
<feature type="transmembrane region" description="Helical" evidence="1">
    <location>
        <begin position="97"/>
        <end position="122"/>
    </location>
</feature>
<keyword evidence="1" id="KW-1133">Transmembrane helix</keyword>
<dbReference type="OrthoDB" id="5231661at2759"/>
<proteinExistence type="predicted"/>
<keyword evidence="1" id="KW-0472">Membrane</keyword>
<dbReference type="OMA" id="MTETHER"/>
<dbReference type="Proteomes" id="UP000191522">
    <property type="component" value="Unassembled WGS sequence"/>
</dbReference>
<evidence type="ECO:0000313" key="3">
    <source>
        <dbReference type="Proteomes" id="UP000191522"/>
    </source>
</evidence>
<organism evidence="2 3">
    <name type="scientific">Penicillium decumbens</name>
    <dbReference type="NCBI Taxonomy" id="69771"/>
    <lineage>
        <taxon>Eukaryota</taxon>
        <taxon>Fungi</taxon>
        <taxon>Dikarya</taxon>
        <taxon>Ascomycota</taxon>
        <taxon>Pezizomycotina</taxon>
        <taxon>Eurotiomycetes</taxon>
        <taxon>Eurotiomycetidae</taxon>
        <taxon>Eurotiales</taxon>
        <taxon>Aspergillaceae</taxon>
        <taxon>Penicillium</taxon>
    </lineage>
</organism>
<accession>A0A1V6PF56</accession>
<dbReference type="AlphaFoldDB" id="A0A1V6PF56"/>
<sequence>MSLSINTLRLSLGSKSILWARARIQPPLSTRTLAAIPRTPLRQCRLPSSSSTFTTHAIRMTETHERPKQDSEVGTKPIETPLAMNFESLGFRRNLKLLVLFILSISALTETLIWGEAIWVWWKGEEGDSIDTV</sequence>
<keyword evidence="3" id="KW-1185">Reference proteome</keyword>
<evidence type="ECO:0000313" key="2">
    <source>
        <dbReference type="EMBL" id="OQD75136.1"/>
    </source>
</evidence>
<reference evidence="3" key="1">
    <citation type="journal article" date="2017" name="Nat. Microbiol.">
        <title>Global analysis of biosynthetic gene clusters reveals vast potential of secondary metabolite production in Penicillium species.</title>
        <authorList>
            <person name="Nielsen J.C."/>
            <person name="Grijseels S."/>
            <person name="Prigent S."/>
            <person name="Ji B."/>
            <person name="Dainat J."/>
            <person name="Nielsen K.F."/>
            <person name="Frisvad J.C."/>
            <person name="Workman M."/>
            <person name="Nielsen J."/>
        </authorList>
    </citation>
    <scope>NUCLEOTIDE SEQUENCE [LARGE SCALE GENOMIC DNA]</scope>
    <source>
        <strain evidence="3">IBT 11843</strain>
    </source>
</reference>
<comment type="caution">
    <text evidence="2">The sequence shown here is derived from an EMBL/GenBank/DDBJ whole genome shotgun (WGS) entry which is preliminary data.</text>
</comment>
<dbReference type="EMBL" id="MDYL01000008">
    <property type="protein sequence ID" value="OQD75136.1"/>
    <property type="molecule type" value="Genomic_DNA"/>
</dbReference>
<keyword evidence="1" id="KW-0812">Transmembrane</keyword>
<name>A0A1V6PF56_PENDC</name>
<protein>
    <submittedName>
        <fullName evidence="2">Uncharacterized protein</fullName>
    </submittedName>
</protein>
<gene>
    <name evidence="2" type="ORF">PENDEC_c008G02067</name>
</gene>